<name>A0AC61RTM9_9FIRM</name>
<proteinExistence type="predicted"/>
<sequence>MGKNFFGEKFKLRKENIKNRIMLMILAILMCLQAGCGGSQGSREDFSAYMNQIFRAEVTASTLNMHYNLAHPENYGIQDYKVTYGNVSVGEGNETAVILENWKENLKKFNKKDLTVSQQMTYDIMMDCIEKEIPAGKFRLHEEILRPSTGFQSQLPVLLAEYTFYDEKDIKDYLELLSCTPELFSQIMDVEKKKAELGLFMADFAVDDIVAQCSNFVENPESNYLLSTFDDRVDEAKFLTPEQAELYKAQNRQVVTGDLIPAYQRLSEDLSALKGTGKNSGGLCGLPGGKEYYEYLVQDTTGSDLSAEEMQEQVKAQRKQDLEDLASIAKEHPDIGQKCGNYQLPTEEPELILKDLQNKMQKDFPSPPTVSFAIKEVHPSLEEYTAPAFYLTPPIDDISQNCIYINKSKGDTKLELYTTLAHEGFPGHLYQNVMERSCGLEPVRSLFGSSGYAEGWATYVEMQSFYYADVDRDVAAFLQKNQSALLSLYASADLGIHHDGWTLRDTIDFFAAYQINDKSVIQDIYQLIVEEPAHYLKYYVGYLEFLNLREYAMAKYKENYSDYQFHRALMKMGTAPFSILKKYLPEYYAE</sequence>
<accession>A0AC61RTM9</accession>
<protein>
    <submittedName>
        <fullName evidence="1">DUF885 domain-containing protein</fullName>
    </submittedName>
</protein>
<reference evidence="1" key="1">
    <citation type="submission" date="2019-04" db="EMBL/GenBank/DDBJ databases">
        <title>Microbes associate with the intestines of laboratory mice.</title>
        <authorList>
            <person name="Navarre W."/>
            <person name="Wong E."/>
            <person name="Huang K."/>
            <person name="Tropini C."/>
            <person name="Ng K."/>
            <person name="Yu B."/>
        </authorList>
    </citation>
    <scope>NUCLEOTIDE SEQUENCE</scope>
    <source>
        <strain evidence="1">NM01_1-7b</strain>
    </source>
</reference>
<gene>
    <name evidence="1" type="ORF">E5329_16125</name>
</gene>
<keyword evidence="2" id="KW-1185">Reference proteome</keyword>
<evidence type="ECO:0000313" key="2">
    <source>
        <dbReference type="Proteomes" id="UP000304953"/>
    </source>
</evidence>
<comment type="caution">
    <text evidence="1">The sequence shown here is derived from an EMBL/GenBank/DDBJ whole genome shotgun (WGS) entry which is preliminary data.</text>
</comment>
<dbReference type="Proteomes" id="UP000304953">
    <property type="component" value="Unassembled WGS sequence"/>
</dbReference>
<organism evidence="1 2">
    <name type="scientific">Petralouisia muris</name>
    <dbReference type="NCBI Taxonomy" id="3032872"/>
    <lineage>
        <taxon>Bacteria</taxon>
        <taxon>Bacillati</taxon>
        <taxon>Bacillota</taxon>
        <taxon>Clostridia</taxon>
        <taxon>Lachnospirales</taxon>
        <taxon>Lachnospiraceae</taxon>
        <taxon>Petralouisia</taxon>
    </lineage>
</organism>
<dbReference type="EMBL" id="SRYA01000033">
    <property type="protein sequence ID" value="TGY95189.1"/>
    <property type="molecule type" value="Genomic_DNA"/>
</dbReference>
<evidence type="ECO:0000313" key="1">
    <source>
        <dbReference type="EMBL" id="TGY95189.1"/>
    </source>
</evidence>